<comment type="subcellular location">
    <subcellularLocation>
        <location evidence="2">Cell membrane</location>
    </subcellularLocation>
    <subcellularLocation>
        <location evidence="1">Membrane</location>
        <topology evidence="1">Multi-pass membrane protein</topology>
    </subcellularLocation>
</comment>
<dbReference type="InterPro" id="IPR036259">
    <property type="entry name" value="MFS_trans_sf"/>
</dbReference>
<dbReference type="InterPro" id="IPR001958">
    <property type="entry name" value="Tet-R_TetA/multi-R_MdtG-like"/>
</dbReference>
<dbReference type="RefSeq" id="XP_005782768.1">
    <property type="nucleotide sequence ID" value="XM_005782711.1"/>
</dbReference>
<evidence type="ECO:0000256" key="6">
    <source>
        <dbReference type="SAM" id="MobiDB-lite"/>
    </source>
</evidence>
<keyword evidence="4 7" id="KW-1133">Transmembrane helix</keyword>
<proteinExistence type="predicted"/>
<evidence type="ECO:0008006" key="10">
    <source>
        <dbReference type="Google" id="ProtNLM"/>
    </source>
</evidence>
<dbReference type="GeneID" id="17275611"/>
<evidence type="ECO:0000313" key="8">
    <source>
        <dbReference type="EnsemblProtists" id="EOD30339"/>
    </source>
</evidence>
<evidence type="ECO:0000256" key="5">
    <source>
        <dbReference type="ARBA" id="ARBA00023136"/>
    </source>
</evidence>
<evidence type="ECO:0000313" key="9">
    <source>
        <dbReference type="Proteomes" id="UP000013827"/>
    </source>
</evidence>
<evidence type="ECO:0000256" key="7">
    <source>
        <dbReference type="SAM" id="Phobius"/>
    </source>
</evidence>
<feature type="region of interest" description="Disordered" evidence="6">
    <location>
        <begin position="1"/>
        <end position="24"/>
    </location>
</feature>
<dbReference type="InterPro" id="IPR011333">
    <property type="entry name" value="SKP1/BTB/POZ_sf"/>
</dbReference>
<keyword evidence="5 7" id="KW-0472">Membrane</keyword>
<evidence type="ECO:0000256" key="2">
    <source>
        <dbReference type="ARBA" id="ARBA00004236"/>
    </source>
</evidence>
<dbReference type="PANTHER" id="PTHR23507">
    <property type="entry name" value="ZGC:174356"/>
    <property type="match status" value="1"/>
</dbReference>
<dbReference type="Gene3D" id="3.30.710.10">
    <property type="entry name" value="Potassium Channel Kv1.1, Chain A"/>
    <property type="match status" value="1"/>
</dbReference>
<dbReference type="PRINTS" id="PR01035">
    <property type="entry name" value="TCRTETA"/>
</dbReference>
<dbReference type="KEGG" id="ehx:EMIHUDRAFT_468412"/>
<organism evidence="8 9">
    <name type="scientific">Emiliania huxleyi (strain CCMP1516)</name>
    <dbReference type="NCBI Taxonomy" id="280463"/>
    <lineage>
        <taxon>Eukaryota</taxon>
        <taxon>Haptista</taxon>
        <taxon>Haptophyta</taxon>
        <taxon>Prymnesiophyceae</taxon>
        <taxon>Isochrysidales</taxon>
        <taxon>Noelaerhabdaceae</taxon>
        <taxon>Emiliania</taxon>
    </lineage>
</organism>
<protein>
    <recommendedName>
        <fullName evidence="10">Major facilitator superfamily (MFS) profile domain-containing protein</fullName>
    </recommendedName>
</protein>
<dbReference type="SUPFAM" id="SSF103473">
    <property type="entry name" value="MFS general substrate transporter"/>
    <property type="match status" value="1"/>
</dbReference>
<dbReference type="AlphaFoldDB" id="A0A0D3K3K4"/>
<dbReference type="STRING" id="2903.R1FAP4"/>
<feature type="transmembrane region" description="Helical" evidence="7">
    <location>
        <begin position="570"/>
        <end position="591"/>
    </location>
</feature>
<evidence type="ECO:0000256" key="1">
    <source>
        <dbReference type="ARBA" id="ARBA00004141"/>
    </source>
</evidence>
<feature type="transmembrane region" description="Helical" evidence="7">
    <location>
        <begin position="499"/>
        <end position="520"/>
    </location>
</feature>
<evidence type="ECO:0000256" key="3">
    <source>
        <dbReference type="ARBA" id="ARBA00022692"/>
    </source>
</evidence>
<evidence type="ECO:0000256" key="4">
    <source>
        <dbReference type="ARBA" id="ARBA00022989"/>
    </source>
</evidence>
<dbReference type="HOGENOM" id="CLU_031088_0_0_1"/>
<dbReference type="GO" id="GO:0022857">
    <property type="term" value="F:transmembrane transporter activity"/>
    <property type="evidence" value="ECO:0007669"/>
    <property type="project" value="InterPro"/>
</dbReference>
<accession>A0A0D3K3K4</accession>
<feature type="transmembrane region" description="Helical" evidence="7">
    <location>
        <begin position="438"/>
        <end position="456"/>
    </location>
</feature>
<dbReference type="Proteomes" id="UP000013827">
    <property type="component" value="Unassembled WGS sequence"/>
</dbReference>
<feature type="transmembrane region" description="Helical" evidence="7">
    <location>
        <begin position="476"/>
        <end position="493"/>
    </location>
</feature>
<reference evidence="9" key="1">
    <citation type="journal article" date="2013" name="Nature">
        <title>Pan genome of the phytoplankton Emiliania underpins its global distribution.</title>
        <authorList>
            <person name="Read B.A."/>
            <person name="Kegel J."/>
            <person name="Klute M.J."/>
            <person name="Kuo A."/>
            <person name="Lefebvre S.C."/>
            <person name="Maumus F."/>
            <person name="Mayer C."/>
            <person name="Miller J."/>
            <person name="Monier A."/>
            <person name="Salamov A."/>
            <person name="Young J."/>
            <person name="Aguilar M."/>
            <person name="Claverie J.M."/>
            <person name="Frickenhaus S."/>
            <person name="Gonzalez K."/>
            <person name="Herman E.K."/>
            <person name="Lin Y.C."/>
            <person name="Napier J."/>
            <person name="Ogata H."/>
            <person name="Sarno A.F."/>
            <person name="Shmutz J."/>
            <person name="Schroeder D."/>
            <person name="de Vargas C."/>
            <person name="Verret F."/>
            <person name="von Dassow P."/>
            <person name="Valentin K."/>
            <person name="Van de Peer Y."/>
            <person name="Wheeler G."/>
            <person name="Dacks J.B."/>
            <person name="Delwiche C.F."/>
            <person name="Dyhrman S.T."/>
            <person name="Glockner G."/>
            <person name="John U."/>
            <person name="Richards T."/>
            <person name="Worden A.Z."/>
            <person name="Zhang X."/>
            <person name="Grigoriev I.V."/>
            <person name="Allen A.E."/>
            <person name="Bidle K."/>
            <person name="Borodovsky M."/>
            <person name="Bowler C."/>
            <person name="Brownlee C."/>
            <person name="Cock J.M."/>
            <person name="Elias M."/>
            <person name="Gladyshev V.N."/>
            <person name="Groth M."/>
            <person name="Guda C."/>
            <person name="Hadaegh A."/>
            <person name="Iglesias-Rodriguez M.D."/>
            <person name="Jenkins J."/>
            <person name="Jones B.M."/>
            <person name="Lawson T."/>
            <person name="Leese F."/>
            <person name="Lindquist E."/>
            <person name="Lobanov A."/>
            <person name="Lomsadze A."/>
            <person name="Malik S.B."/>
            <person name="Marsh M.E."/>
            <person name="Mackinder L."/>
            <person name="Mock T."/>
            <person name="Mueller-Roeber B."/>
            <person name="Pagarete A."/>
            <person name="Parker M."/>
            <person name="Probert I."/>
            <person name="Quesneville H."/>
            <person name="Raines C."/>
            <person name="Rensing S.A."/>
            <person name="Riano-Pachon D.M."/>
            <person name="Richier S."/>
            <person name="Rokitta S."/>
            <person name="Shiraiwa Y."/>
            <person name="Soanes D.M."/>
            <person name="van der Giezen M."/>
            <person name="Wahlund T.M."/>
            <person name="Williams B."/>
            <person name="Wilson W."/>
            <person name="Wolfe G."/>
            <person name="Wurch L.L."/>
        </authorList>
    </citation>
    <scope>NUCLEOTIDE SEQUENCE</scope>
</reference>
<keyword evidence="3 7" id="KW-0812">Transmembrane</keyword>
<dbReference type="EnsemblProtists" id="EOD30339">
    <property type="protein sequence ID" value="EOD30339"/>
    <property type="gene ID" value="EMIHUDRAFT_468412"/>
</dbReference>
<keyword evidence="9" id="KW-1185">Reference proteome</keyword>
<dbReference type="GO" id="GO:0016020">
    <property type="term" value="C:membrane"/>
    <property type="evidence" value="ECO:0007669"/>
    <property type="project" value="UniProtKB-SubCell"/>
</dbReference>
<dbReference type="PaxDb" id="2903-EOD30339"/>
<name>A0A0D3K3K4_EMIH1</name>
<feature type="transmembrane region" description="Helical" evidence="7">
    <location>
        <begin position="532"/>
        <end position="558"/>
    </location>
</feature>
<dbReference type="Gene3D" id="1.20.1250.20">
    <property type="entry name" value="MFS general substrate transporter like domains"/>
    <property type="match status" value="1"/>
</dbReference>
<dbReference type="PANTHER" id="PTHR23507:SF1">
    <property type="entry name" value="FI18259P1-RELATED"/>
    <property type="match status" value="1"/>
</dbReference>
<reference evidence="8" key="2">
    <citation type="submission" date="2024-10" db="UniProtKB">
        <authorList>
            <consortium name="EnsemblProtists"/>
        </authorList>
    </citation>
    <scope>IDENTIFICATION</scope>
</reference>
<sequence length="611" mass="62616">MAMASRSGKRVRTESDGNGGEEGEPVAVAAGFEAPIFGARTVGQVTTLELEGEDGPLASLSLRGVASDHAGAWYVAAEDSFLHVSATGRLAQMYQVPRLELLCAQALQESVGPETAVPLLEAAHTTGDGRLLAQCRRFVADHAAEVRASGGVEQLRDLGVAKGLLGDALDQADQLVAAGGKRGGAVPAVWAPPSYGWAILSNWLYFLSLGLNAVNVQYLVRLIVNADGSTAPSPAAIALSGRVETVDKLLTFLGVGLLSALSDVRGRKPLMAWSALGFAATNLLQASAGAGSIGRLYLADLIDGCSSCMTPICQAYVADCSPASRRAQNLGVSRAGRVDDTKRSRLEKEGVLGAKLGPRAPLRIAAALQVVNAALIALLVDLREANPIGALRRLFGRAGLLRSAALAYGFVSLARNALDAQFVNYASVRFGWSQQQTGPIMVVVGLMLAVAPRLLVPRLGPRRAVLLPRLCLQRAVLYGLAVFAAGLGGAGASPSPTGFLASIVVVSVGCVCIPALQALLTNIAPPGERGALLGALGALTELTGAIGSTLYAAVLAAFTAEAPPLPLPGMHFFVGAAMLVAAWALAARGFATHAAEARAAAAAGPAGAADE</sequence>